<sequence length="263" mass="26712">MAAEPALPPEQLAQQPAFVSDLAFVDAALMARQVGLPVHRTALANQAADRLADSLMRGMAAAPGPLTAVPAPLAPAATAVLSFWLPQIPGVAPAEQLCPEVQAVLKPGTRAAAAAFLAELAARGEEQDSGRGPRQSSTSPPLIITLPIGLLVEQGIQPPFGKPCRATAQRGMLLLGGPPAHEEVPGVSGVDGLPRQLNLQTLAFALAAVEGKLPHSSAPPLTLTLLGNGAFECTAACGLTCLEPAHCIMHMPRAGGAGHPAGP</sequence>
<name>A0A2P6U3E0_CHLSO</name>
<reference evidence="1 2" key="1">
    <citation type="journal article" date="2018" name="Plant J.">
        <title>Genome sequences of Chlorella sorokiniana UTEX 1602 and Micractinium conductrix SAG 241.80: implications to maltose excretion by a green alga.</title>
        <authorList>
            <person name="Arriola M.B."/>
            <person name="Velmurugan N."/>
            <person name="Zhang Y."/>
            <person name="Plunkett M.H."/>
            <person name="Hondzo H."/>
            <person name="Barney B.M."/>
        </authorList>
    </citation>
    <scope>NUCLEOTIDE SEQUENCE [LARGE SCALE GENOMIC DNA]</scope>
    <source>
        <strain evidence="2">UTEX 1602</strain>
    </source>
</reference>
<proteinExistence type="predicted"/>
<gene>
    <name evidence="1" type="ORF">C2E21_0708</name>
</gene>
<evidence type="ECO:0000313" key="2">
    <source>
        <dbReference type="Proteomes" id="UP000239899"/>
    </source>
</evidence>
<protein>
    <submittedName>
        <fullName evidence="1">Uncharacterized protein</fullName>
    </submittedName>
</protein>
<comment type="caution">
    <text evidence="1">The sequence shown here is derived from an EMBL/GenBank/DDBJ whole genome shotgun (WGS) entry which is preliminary data.</text>
</comment>
<keyword evidence="2" id="KW-1185">Reference proteome</keyword>
<evidence type="ECO:0000313" key="1">
    <source>
        <dbReference type="EMBL" id="PRW60827.1"/>
    </source>
</evidence>
<dbReference type="EMBL" id="LHPG02000002">
    <property type="protein sequence ID" value="PRW60827.1"/>
    <property type="molecule type" value="Genomic_DNA"/>
</dbReference>
<dbReference type="AlphaFoldDB" id="A0A2P6U3E0"/>
<dbReference type="Proteomes" id="UP000239899">
    <property type="component" value="Unassembled WGS sequence"/>
</dbReference>
<accession>A0A2P6U3E0</accession>
<organism evidence="1 2">
    <name type="scientific">Chlorella sorokiniana</name>
    <name type="common">Freshwater green alga</name>
    <dbReference type="NCBI Taxonomy" id="3076"/>
    <lineage>
        <taxon>Eukaryota</taxon>
        <taxon>Viridiplantae</taxon>
        <taxon>Chlorophyta</taxon>
        <taxon>core chlorophytes</taxon>
        <taxon>Trebouxiophyceae</taxon>
        <taxon>Chlorellales</taxon>
        <taxon>Chlorellaceae</taxon>
        <taxon>Chlorella clade</taxon>
        <taxon>Chlorella</taxon>
    </lineage>
</organism>